<evidence type="ECO:0000256" key="6">
    <source>
        <dbReference type="SAM" id="Phobius"/>
    </source>
</evidence>
<dbReference type="InterPro" id="IPR007016">
    <property type="entry name" value="O-antigen_ligase-rel_domated"/>
</dbReference>
<feature type="transmembrane region" description="Helical" evidence="6">
    <location>
        <begin position="233"/>
        <end position="252"/>
    </location>
</feature>
<feature type="compositionally biased region" description="Basic and acidic residues" evidence="5">
    <location>
        <begin position="405"/>
        <end position="419"/>
    </location>
</feature>
<dbReference type="EMBL" id="BAAANK010000003">
    <property type="protein sequence ID" value="GAA1831310.1"/>
    <property type="molecule type" value="Genomic_DNA"/>
</dbReference>
<dbReference type="Proteomes" id="UP001501746">
    <property type="component" value="Unassembled WGS sequence"/>
</dbReference>
<evidence type="ECO:0000256" key="2">
    <source>
        <dbReference type="ARBA" id="ARBA00022692"/>
    </source>
</evidence>
<feature type="transmembrane region" description="Helical" evidence="6">
    <location>
        <begin position="76"/>
        <end position="94"/>
    </location>
</feature>
<organism evidence="8 9">
    <name type="scientific">Agromyces salentinus</name>
    <dbReference type="NCBI Taxonomy" id="269421"/>
    <lineage>
        <taxon>Bacteria</taxon>
        <taxon>Bacillati</taxon>
        <taxon>Actinomycetota</taxon>
        <taxon>Actinomycetes</taxon>
        <taxon>Micrococcales</taxon>
        <taxon>Microbacteriaceae</taxon>
        <taxon>Agromyces</taxon>
    </lineage>
</organism>
<comment type="subcellular location">
    <subcellularLocation>
        <location evidence="1">Membrane</location>
        <topology evidence="1">Multi-pass membrane protein</topology>
    </subcellularLocation>
</comment>
<feature type="transmembrane region" description="Helical" evidence="6">
    <location>
        <begin position="194"/>
        <end position="227"/>
    </location>
</feature>
<feature type="transmembrane region" description="Helical" evidence="6">
    <location>
        <begin position="100"/>
        <end position="118"/>
    </location>
</feature>
<evidence type="ECO:0000256" key="3">
    <source>
        <dbReference type="ARBA" id="ARBA00022989"/>
    </source>
</evidence>
<accession>A0ABP4Z1M2</accession>
<feature type="transmembrane region" description="Helical" evidence="6">
    <location>
        <begin position="315"/>
        <end position="335"/>
    </location>
</feature>
<feature type="domain" description="O-antigen ligase-related" evidence="7">
    <location>
        <begin position="193"/>
        <end position="330"/>
    </location>
</feature>
<evidence type="ECO:0000313" key="8">
    <source>
        <dbReference type="EMBL" id="GAA1831310.1"/>
    </source>
</evidence>
<feature type="transmembrane region" description="Helical" evidence="6">
    <location>
        <begin position="125"/>
        <end position="146"/>
    </location>
</feature>
<evidence type="ECO:0000313" key="9">
    <source>
        <dbReference type="Proteomes" id="UP001501746"/>
    </source>
</evidence>
<sequence>MPAPVRSPFSRRQAAFFSVWLLLVVSVVSWRPGVLFTGGVDPVVIAKAAVGLTAVIGAVIVTRTVRRHGRVGARSLVLLLIVVAVSSVGAIAAGDATSSLVLSARIVLVTATVVVLVASGPPMLALTTLLGALGAVALVAAVTGIPELLSEGRLGGGIPDMQPNEVAGLAAPAAVALVVDLGRRGLRVGNTVLFAVFAGILFATGSRTTLVVVGIAVVLALVIAWPIPRSTTAGILVLVPIAYVLLTFTDVVEQFAVRGQSAAELASLSSRTIAWTAVLEVPFETWAKWIGVGLAVKTVTVNQRWWDSQVLDSSWVSVLAQAGVIGMALVGLWVVATTLDSLRSDRMLRSLTLPLLVLIVGRSILENGLIESSAIFALFLTISLVLEPGSEYPRPPRETAYGLLREPEPWRAGDGRPRP</sequence>
<evidence type="ECO:0000256" key="5">
    <source>
        <dbReference type="SAM" id="MobiDB-lite"/>
    </source>
</evidence>
<evidence type="ECO:0000256" key="1">
    <source>
        <dbReference type="ARBA" id="ARBA00004141"/>
    </source>
</evidence>
<evidence type="ECO:0000259" key="7">
    <source>
        <dbReference type="Pfam" id="PF04932"/>
    </source>
</evidence>
<feature type="transmembrane region" description="Helical" evidence="6">
    <location>
        <begin position="45"/>
        <end position="64"/>
    </location>
</feature>
<dbReference type="RefSeq" id="WP_157427527.1">
    <property type="nucleotide sequence ID" value="NZ_BAAANK010000003.1"/>
</dbReference>
<comment type="caution">
    <text evidence="8">The sequence shown here is derived from an EMBL/GenBank/DDBJ whole genome shotgun (WGS) entry which is preliminary data.</text>
</comment>
<dbReference type="Pfam" id="PF04932">
    <property type="entry name" value="Wzy_C"/>
    <property type="match status" value="1"/>
</dbReference>
<proteinExistence type="predicted"/>
<feature type="region of interest" description="Disordered" evidence="5">
    <location>
        <begin position="396"/>
        <end position="419"/>
    </location>
</feature>
<keyword evidence="4 6" id="KW-0472">Membrane</keyword>
<evidence type="ECO:0000256" key="4">
    <source>
        <dbReference type="ARBA" id="ARBA00023136"/>
    </source>
</evidence>
<keyword evidence="3 6" id="KW-1133">Transmembrane helix</keyword>
<keyword evidence="2 6" id="KW-0812">Transmembrane</keyword>
<keyword evidence="9" id="KW-1185">Reference proteome</keyword>
<gene>
    <name evidence="8" type="ORF">GCM10009750_14130</name>
</gene>
<reference evidence="9" key="1">
    <citation type="journal article" date="2019" name="Int. J. Syst. Evol. Microbiol.">
        <title>The Global Catalogue of Microorganisms (GCM) 10K type strain sequencing project: providing services to taxonomists for standard genome sequencing and annotation.</title>
        <authorList>
            <consortium name="The Broad Institute Genomics Platform"/>
            <consortium name="The Broad Institute Genome Sequencing Center for Infectious Disease"/>
            <person name="Wu L."/>
            <person name="Ma J."/>
        </authorList>
    </citation>
    <scope>NUCLEOTIDE SEQUENCE [LARGE SCALE GENOMIC DNA]</scope>
    <source>
        <strain evidence="9">JCM 14323</strain>
    </source>
</reference>
<name>A0ABP4Z1M2_9MICO</name>
<protein>
    <recommendedName>
        <fullName evidence="7">O-antigen ligase-related domain-containing protein</fullName>
    </recommendedName>
</protein>